<comment type="caution">
    <text evidence="3">The sequence shown here is derived from an EMBL/GenBank/DDBJ whole genome shotgun (WGS) entry which is preliminary data.</text>
</comment>
<gene>
    <name evidence="3" type="ORF">ABB29_09680</name>
</gene>
<name>A0A0R0CUC6_9GAMM</name>
<feature type="transmembrane region" description="Helical" evidence="2">
    <location>
        <begin position="214"/>
        <end position="233"/>
    </location>
</feature>
<evidence type="ECO:0000313" key="3">
    <source>
        <dbReference type="EMBL" id="KRG69361.1"/>
    </source>
</evidence>
<dbReference type="STRING" id="344882.ABB29_09680"/>
<dbReference type="AlphaFoldDB" id="A0A0R0CUC6"/>
<keyword evidence="2" id="KW-1133">Transmembrane helix</keyword>
<evidence type="ECO:0000313" key="4">
    <source>
        <dbReference type="Proteomes" id="UP000052052"/>
    </source>
</evidence>
<evidence type="ECO:0000256" key="2">
    <source>
        <dbReference type="SAM" id="Phobius"/>
    </source>
</evidence>
<dbReference type="EMBL" id="LDJL01000010">
    <property type="protein sequence ID" value="KRG69361.1"/>
    <property type="molecule type" value="Genomic_DNA"/>
</dbReference>
<dbReference type="OrthoDB" id="5966099at2"/>
<feature type="region of interest" description="Disordered" evidence="1">
    <location>
        <begin position="311"/>
        <end position="331"/>
    </location>
</feature>
<dbReference type="Gene3D" id="1.20.140.160">
    <property type="match status" value="1"/>
</dbReference>
<accession>A0A0R0CUC6</accession>
<protein>
    <recommendedName>
        <fullName evidence="5">RNA polymerase sigma factor 70 region 4 type 2 domain-containing protein</fullName>
    </recommendedName>
</protein>
<proteinExistence type="predicted"/>
<organism evidence="3 4">
    <name type="scientific">Pseudoxanthomonas dokdonensis</name>
    <dbReference type="NCBI Taxonomy" id="344882"/>
    <lineage>
        <taxon>Bacteria</taxon>
        <taxon>Pseudomonadati</taxon>
        <taxon>Pseudomonadota</taxon>
        <taxon>Gammaproteobacteria</taxon>
        <taxon>Lysobacterales</taxon>
        <taxon>Lysobacteraceae</taxon>
        <taxon>Pseudoxanthomonas</taxon>
    </lineage>
</organism>
<dbReference type="Proteomes" id="UP000052052">
    <property type="component" value="Unassembled WGS sequence"/>
</dbReference>
<keyword evidence="2" id="KW-0472">Membrane</keyword>
<evidence type="ECO:0008006" key="5">
    <source>
        <dbReference type="Google" id="ProtNLM"/>
    </source>
</evidence>
<feature type="region of interest" description="Disordered" evidence="1">
    <location>
        <begin position="184"/>
        <end position="207"/>
    </location>
</feature>
<dbReference type="RefSeq" id="WP_057658538.1">
    <property type="nucleotide sequence ID" value="NZ_LDJL01000010.1"/>
</dbReference>
<keyword evidence="4" id="KW-1185">Reference proteome</keyword>
<feature type="compositionally biased region" description="Polar residues" evidence="1">
    <location>
        <begin position="313"/>
        <end position="331"/>
    </location>
</feature>
<keyword evidence="2" id="KW-0812">Transmembrane</keyword>
<evidence type="ECO:0000256" key="1">
    <source>
        <dbReference type="SAM" id="MobiDB-lite"/>
    </source>
</evidence>
<dbReference type="PATRIC" id="fig|344882.3.peg.303"/>
<sequence length="331" mass="35083">MAEKSTGSPPAVSAFLRGVERRASLLAGLQVGNQAGGDQAVSAAMRAFSRQAGEQPLADWPQRFWRLLAAVPGLRQEVPAKPPAPLWTQPPATHLAGLHASDRLALLLRLVAGLDEAQAAQALGLAAADYQQALAAACPRLPDGQPDASGWRQLAETLQQQLRELPPERLAALARLRESALAGQPVERGPALKARADERRRPAAATARGHRRRWWAAAVLLLCAAGLVATFYWPSRSAPPAPPPPALADAWENGTAALAPTPAIDIEDLPPADEPAVRAATAAGAADDGDWRLPPDQAALARQADFLAWYRSTHGQQPSDPNHQEQANAAR</sequence>
<reference evidence="3 4" key="1">
    <citation type="submission" date="2015-05" db="EMBL/GenBank/DDBJ databases">
        <title>Genome sequencing and analysis of members of genus Stenotrophomonas.</title>
        <authorList>
            <person name="Patil P.P."/>
            <person name="Midha S."/>
            <person name="Patil P.B."/>
        </authorList>
    </citation>
    <scope>NUCLEOTIDE SEQUENCE [LARGE SCALE GENOMIC DNA]</scope>
    <source>
        <strain evidence="3 4">DSM 21858</strain>
    </source>
</reference>